<feature type="coiled-coil region" evidence="1">
    <location>
        <begin position="724"/>
        <end position="751"/>
    </location>
</feature>
<reference evidence="4" key="1">
    <citation type="journal article" date="2019" name="Int. J. Syst. Evol. Microbiol.">
        <title>The Global Catalogue of Microorganisms (GCM) 10K type strain sequencing project: providing services to taxonomists for standard genome sequencing and annotation.</title>
        <authorList>
            <consortium name="The Broad Institute Genomics Platform"/>
            <consortium name="The Broad Institute Genome Sequencing Center for Infectious Disease"/>
            <person name="Wu L."/>
            <person name="Ma J."/>
        </authorList>
    </citation>
    <scope>NUCLEOTIDE SEQUENCE [LARGE SCALE GENOMIC DNA]</scope>
    <source>
        <strain evidence="4">KCTC 52490</strain>
    </source>
</reference>
<dbReference type="RefSeq" id="WP_381507973.1">
    <property type="nucleotide sequence ID" value="NZ_JBHUOM010000042.1"/>
</dbReference>
<name>A0ABW6ATY2_9BACT</name>
<keyword evidence="2" id="KW-0732">Signal</keyword>
<keyword evidence="1" id="KW-0175">Coiled coil</keyword>
<gene>
    <name evidence="3" type="ORF">ACFS25_28140</name>
</gene>
<sequence length="757" mass="80532">MKQFFYSLLSAVLIGAATFTCLNAQSVPSGMNYQAVARDLSGNVLANEAIDLKITLTNRQGSAAVTHYAETHLVTTNLLGLFSVVIGEGKPNTGQFKNVPWSTDEVWMEVAIRSASENTFTTISSSKLLAVPYAFHAGTAGKLTGSSNAREAAVATDAGWLLSGNAGTNATANKLGTTDANDLVIVTNNTERIRISASGSTVLRNALRVGDALVVGGNTELMGNLILRKELTGSTANLDVLTTSNTKVTKLEVKDMYSLNGNSINVRSDNFSTQNLAVAGNMNVKNGAYVNMDFTVGGLTKVNSLSVVNTATFNGGLTVGRSDDGYVATFQNTSTGDGDGIKIKLGKTHPGWDGSAYLNAVAPGTQVLDLELNTIKGWLYEGKHFETSDLLGLFPGTLYAGSALQLTSLVTEKINDAFDLPKGFPALNIPETTILNKTKIFPGVSFGSLGSIPELDIPAITFPSTTIVPSNQVLLPALPVNLNNSLFPAFTLPRFSATSVTNSLTKRNEFIAFTDNNDRNLGSIRAQSLNDFSTDYIDGLYLTNLLSALVGLDFLKDGLSVLSEFANLADAYNSLGVEYTSGHGDYAEWLERFDPAEVIGTGDVVGVRGGKITKDLRDAEQIMAISYRPIVLGNMPPAGKDHLGNKVAFMGQIPVKVQGPVNTGDYIVAKSTIPGYAVAVHPTAMTIDDYKLAVGRSWEANAKSGPKMVNTLIGVHNGDFLKILKKSQQQVEQVEARLNTLEAKTDALLKTLSPTIK</sequence>
<evidence type="ECO:0000256" key="1">
    <source>
        <dbReference type="SAM" id="Coils"/>
    </source>
</evidence>
<evidence type="ECO:0008006" key="5">
    <source>
        <dbReference type="Google" id="ProtNLM"/>
    </source>
</evidence>
<evidence type="ECO:0000313" key="4">
    <source>
        <dbReference type="Proteomes" id="UP001597512"/>
    </source>
</evidence>
<feature type="chain" id="PRO_5046716040" description="Tail fiber domain-containing protein" evidence="2">
    <location>
        <begin position="25"/>
        <end position="757"/>
    </location>
</feature>
<protein>
    <recommendedName>
        <fullName evidence="5">Tail fiber domain-containing protein</fullName>
    </recommendedName>
</protein>
<proteinExistence type="predicted"/>
<comment type="caution">
    <text evidence="3">The sequence shown here is derived from an EMBL/GenBank/DDBJ whole genome shotgun (WGS) entry which is preliminary data.</text>
</comment>
<feature type="signal peptide" evidence="2">
    <location>
        <begin position="1"/>
        <end position="24"/>
    </location>
</feature>
<evidence type="ECO:0000256" key="2">
    <source>
        <dbReference type="SAM" id="SignalP"/>
    </source>
</evidence>
<keyword evidence="4" id="KW-1185">Reference proteome</keyword>
<dbReference type="EMBL" id="JBHUOM010000042">
    <property type="protein sequence ID" value="MFD2937673.1"/>
    <property type="molecule type" value="Genomic_DNA"/>
</dbReference>
<accession>A0ABW6ATY2</accession>
<organism evidence="3 4">
    <name type="scientific">Spirosoma flavum</name>
    <dbReference type="NCBI Taxonomy" id="2048557"/>
    <lineage>
        <taxon>Bacteria</taxon>
        <taxon>Pseudomonadati</taxon>
        <taxon>Bacteroidota</taxon>
        <taxon>Cytophagia</taxon>
        <taxon>Cytophagales</taxon>
        <taxon>Cytophagaceae</taxon>
        <taxon>Spirosoma</taxon>
    </lineage>
</organism>
<dbReference type="Proteomes" id="UP001597512">
    <property type="component" value="Unassembled WGS sequence"/>
</dbReference>
<dbReference type="Gene3D" id="2.40.300.10">
    <property type="entry name" value="Head decoration protein D"/>
    <property type="match status" value="1"/>
</dbReference>
<evidence type="ECO:0000313" key="3">
    <source>
        <dbReference type="EMBL" id="MFD2937673.1"/>
    </source>
</evidence>